<keyword evidence="6" id="KW-0067">ATP-binding</keyword>
<keyword evidence="2" id="KW-0723">Serine/threonine-protein kinase</keyword>
<dbReference type="GO" id="GO:0005524">
    <property type="term" value="F:ATP binding"/>
    <property type="evidence" value="ECO:0007669"/>
    <property type="project" value="UniProtKB-KW"/>
</dbReference>
<sequence length="205" mass="23648">AFVEFFGWFEDEDHVYLAMEYFHNGTLDRFITKGLSEQDSRIIAQQLLEGLRIMHQEQFTHRDLKPQNIFVVQQSPYWWVKIGDFGISKRAAKDDTVLRTSTGTPLYLAPEVFHYLPMQDEETGTYTNAVDIWSFACVVYEMLTLRVPFADWPKNLVAFCNGGPFPEVPLKDRVTSTAIDFVKSVLVASPDRRPTAKQALESPWF</sequence>
<dbReference type="InterPro" id="IPR053235">
    <property type="entry name" value="Ser_Thr_kinase"/>
</dbReference>
<comment type="catalytic activity">
    <reaction evidence="7">
        <text>L-threonyl-[protein] + ATP = O-phospho-L-threonyl-[protein] + ADP + H(+)</text>
        <dbReference type="Rhea" id="RHEA:46608"/>
        <dbReference type="Rhea" id="RHEA-COMP:11060"/>
        <dbReference type="Rhea" id="RHEA-COMP:11605"/>
        <dbReference type="ChEBI" id="CHEBI:15378"/>
        <dbReference type="ChEBI" id="CHEBI:30013"/>
        <dbReference type="ChEBI" id="CHEBI:30616"/>
        <dbReference type="ChEBI" id="CHEBI:61977"/>
        <dbReference type="ChEBI" id="CHEBI:456216"/>
        <dbReference type="EC" id="2.7.11.1"/>
    </reaction>
</comment>
<dbReference type="AlphaFoldDB" id="A0AAD4PWT4"/>
<dbReference type="RefSeq" id="XP_046070597.1">
    <property type="nucleotide sequence ID" value="XM_046210126.1"/>
</dbReference>
<keyword evidence="4" id="KW-0547">Nucleotide-binding</keyword>
<dbReference type="SMART" id="SM00220">
    <property type="entry name" value="S_TKc"/>
    <property type="match status" value="1"/>
</dbReference>
<accession>A0AAD4PWT4</accession>
<dbReference type="SUPFAM" id="SSF56112">
    <property type="entry name" value="Protein kinase-like (PK-like)"/>
    <property type="match status" value="1"/>
</dbReference>
<keyword evidence="5 10" id="KW-0418">Kinase</keyword>
<protein>
    <recommendedName>
        <fullName evidence="1">non-specific serine/threonine protein kinase</fullName>
        <ecNumber evidence="1">2.7.11.1</ecNumber>
    </recommendedName>
</protein>
<dbReference type="Proteomes" id="UP001201262">
    <property type="component" value="Unassembled WGS sequence"/>
</dbReference>
<dbReference type="Pfam" id="PF00069">
    <property type="entry name" value="Pkinase"/>
    <property type="match status" value="1"/>
</dbReference>
<evidence type="ECO:0000259" key="9">
    <source>
        <dbReference type="PROSITE" id="PS50011"/>
    </source>
</evidence>
<dbReference type="PROSITE" id="PS50011">
    <property type="entry name" value="PROTEIN_KINASE_DOM"/>
    <property type="match status" value="1"/>
</dbReference>
<gene>
    <name evidence="10" type="ORF">BGW36DRAFT_266217</name>
</gene>
<evidence type="ECO:0000256" key="3">
    <source>
        <dbReference type="ARBA" id="ARBA00022679"/>
    </source>
</evidence>
<evidence type="ECO:0000313" key="11">
    <source>
        <dbReference type="Proteomes" id="UP001201262"/>
    </source>
</evidence>
<feature type="non-terminal residue" evidence="10">
    <location>
        <position position="205"/>
    </location>
</feature>
<evidence type="ECO:0000256" key="2">
    <source>
        <dbReference type="ARBA" id="ARBA00022527"/>
    </source>
</evidence>
<evidence type="ECO:0000313" key="10">
    <source>
        <dbReference type="EMBL" id="KAH8695455.1"/>
    </source>
</evidence>
<comment type="caution">
    <text evidence="10">The sequence shown here is derived from an EMBL/GenBank/DDBJ whole genome shotgun (WGS) entry which is preliminary data.</text>
</comment>
<keyword evidence="3" id="KW-0808">Transferase</keyword>
<name>A0AAD4PWT4_9EURO</name>
<dbReference type="GO" id="GO:0005737">
    <property type="term" value="C:cytoplasm"/>
    <property type="evidence" value="ECO:0007669"/>
    <property type="project" value="TreeGrafter"/>
</dbReference>
<keyword evidence="11" id="KW-1185">Reference proteome</keyword>
<reference evidence="10" key="1">
    <citation type="submission" date="2021-12" db="EMBL/GenBank/DDBJ databases">
        <title>Convergent genome expansion in fungi linked to evolution of root-endophyte symbiosis.</title>
        <authorList>
            <consortium name="DOE Joint Genome Institute"/>
            <person name="Ke Y.-H."/>
            <person name="Bonito G."/>
            <person name="Liao H.-L."/>
            <person name="Looney B."/>
            <person name="Rojas-Flechas A."/>
            <person name="Nash J."/>
            <person name="Hameed K."/>
            <person name="Schadt C."/>
            <person name="Martin F."/>
            <person name="Crous P.W."/>
            <person name="Miettinen O."/>
            <person name="Magnuson J.K."/>
            <person name="Labbe J."/>
            <person name="Jacobson D."/>
            <person name="Doktycz M.J."/>
            <person name="Veneault-Fourrey C."/>
            <person name="Kuo A."/>
            <person name="Mondo S."/>
            <person name="Calhoun S."/>
            <person name="Riley R."/>
            <person name="Ohm R."/>
            <person name="LaButti K."/>
            <person name="Andreopoulos B."/>
            <person name="Pangilinan J."/>
            <person name="Nolan M."/>
            <person name="Tritt A."/>
            <person name="Clum A."/>
            <person name="Lipzen A."/>
            <person name="Daum C."/>
            <person name="Barry K."/>
            <person name="Grigoriev I.V."/>
            <person name="Vilgalys R."/>
        </authorList>
    </citation>
    <scope>NUCLEOTIDE SEQUENCE</scope>
    <source>
        <strain evidence="10">PMI_201</strain>
    </source>
</reference>
<dbReference type="EMBL" id="JAJTJA010000008">
    <property type="protein sequence ID" value="KAH8695455.1"/>
    <property type="molecule type" value="Genomic_DNA"/>
</dbReference>
<dbReference type="Gene3D" id="1.10.510.10">
    <property type="entry name" value="Transferase(Phosphotransferase) domain 1"/>
    <property type="match status" value="1"/>
</dbReference>
<feature type="non-terminal residue" evidence="10">
    <location>
        <position position="1"/>
    </location>
</feature>
<dbReference type="PROSITE" id="PS00108">
    <property type="entry name" value="PROTEIN_KINASE_ST"/>
    <property type="match status" value="1"/>
</dbReference>
<proteinExistence type="predicted"/>
<organism evidence="10 11">
    <name type="scientific">Talaromyces proteolyticus</name>
    <dbReference type="NCBI Taxonomy" id="1131652"/>
    <lineage>
        <taxon>Eukaryota</taxon>
        <taxon>Fungi</taxon>
        <taxon>Dikarya</taxon>
        <taxon>Ascomycota</taxon>
        <taxon>Pezizomycotina</taxon>
        <taxon>Eurotiomycetes</taxon>
        <taxon>Eurotiomycetidae</taxon>
        <taxon>Eurotiales</taxon>
        <taxon>Trichocomaceae</taxon>
        <taxon>Talaromyces</taxon>
        <taxon>Talaromyces sect. Bacilispori</taxon>
    </lineage>
</organism>
<evidence type="ECO:0000256" key="8">
    <source>
        <dbReference type="ARBA" id="ARBA00048679"/>
    </source>
</evidence>
<dbReference type="InterPro" id="IPR000719">
    <property type="entry name" value="Prot_kinase_dom"/>
</dbReference>
<dbReference type="EC" id="2.7.11.1" evidence="1"/>
<evidence type="ECO:0000256" key="1">
    <source>
        <dbReference type="ARBA" id="ARBA00012513"/>
    </source>
</evidence>
<dbReference type="GO" id="GO:0004674">
    <property type="term" value="F:protein serine/threonine kinase activity"/>
    <property type="evidence" value="ECO:0007669"/>
    <property type="project" value="UniProtKB-KW"/>
</dbReference>
<evidence type="ECO:0000256" key="5">
    <source>
        <dbReference type="ARBA" id="ARBA00022777"/>
    </source>
</evidence>
<evidence type="ECO:0000256" key="6">
    <source>
        <dbReference type="ARBA" id="ARBA00022840"/>
    </source>
</evidence>
<dbReference type="PANTHER" id="PTHR24361">
    <property type="entry name" value="MITOGEN-ACTIVATED KINASE KINASE KINASE"/>
    <property type="match status" value="1"/>
</dbReference>
<comment type="catalytic activity">
    <reaction evidence="8">
        <text>L-seryl-[protein] + ATP = O-phospho-L-seryl-[protein] + ADP + H(+)</text>
        <dbReference type="Rhea" id="RHEA:17989"/>
        <dbReference type="Rhea" id="RHEA-COMP:9863"/>
        <dbReference type="Rhea" id="RHEA-COMP:11604"/>
        <dbReference type="ChEBI" id="CHEBI:15378"/>
        <dbReference type="ChEBI" id="CHEBI:29999"/>
        <dbReference type="ChEBI" id="CHEBI:30616"/>
        <dbReference type="ChEBI" id="CHEBI:83421"/>
        <dbReference type="ChEBI" id="CHEBI:456216"/>
        <dbReference type="EC" id="2.7.11.1"/>
    </reaction>
</comment>
<dbReference type="GeneID" id="70240413"/>
<dbReference type="InterPro" id="IPR008271">
    <property type="entry name" value="Ser/Thr_kinase_AS"/>
</dbReference>
<evidence type="ECO:0000256" key="7">
    <source>
        <dbReference type="ARBA" id="ARBA00047899"/>
    </source>
</evidence>
<evidence type="ECO:0000256" key="4">
    <source>
        <dbReference type="ARBA" id="ARBA00022741"/>
    </source>
</evidence>
<feature type="domain" description="Protein kinase" evidence="9">
    <location>
        <begin position="1"/>
        <end position="205"/>
    </location>
</feature>
<dbReference type="InterPro" id="IPR011009">
    <property type="entry name" value="Kinase-like_dom_sf"/>
</dbReference>
<dbReference type="PANTHER" id="PTHR24361:SF433">
    <property type="entry name" value="PROTEIN KINASE DOMAIN-CONTAINING PROTEIN"/>
    <property type="match status" value="1"/>
</dbReference>